<evidence type="ECO:0008006" key="8">
    <source>
        <dbReference type="Google" id="ProtNLM"/>
    </source>
</evidence>
<dbReference type="InterPro" id="IPR012337">
    <property type="entry name" value="RNaseH-like_sf"/>
</dbReference>
<keyword evidence="7" id="KW-1185">Reference proteome</keyword>
<dbReference type="SUPFAM" id="SSF53098">
    <property type="entry name" value="Ribonuclease H-like"/>
    <property type="match status" value="1"/>
</dbReference>
<evidence type="ECO:0000256" key="2">
    <source>
        <dbReference type="ARBA" id="ARBA00022723"/>
    </source>
</evidence>
<keyword evidence="2" id="KW-0479">Metal-binding</keyword>
<evidence type="ECO:0000313" key="7">
    <source>
        <dbReference type="Proteomes" id="UP001470230"/>
    </source>
</evidence>
<dbReference type="EMBL" id="JAPFFF010000055">
    <property type="protein sequence ID" value="KAK8838387.1"/>
    <property type="molecule type" value="Genomic_DNA"/>
</dbReference>
<keyword evidence="3" id="KW-0863">Zinc-finger</keyword>
<evidence type="ECO:0000256" key="5">
    <source>
        <dbReference type="ARBA" id="ARBA00023242"/>
    </source>
</evidence>
<reference evidence="6 7" key="1">
    <citation type="submission" date="2024-04" db="EMBL/GenBank/DDBJ databases">
        <title>Tritrichomonas musculus Genome.</title>
        <authorList>
            <person name="Alves-Ferreira E."/>
            <person name="Grigg M."/>
            <person name="Lorenzi H."/>
            <person name="Galac M."/>
        </authorList>
    </citation>
    <scope>NUCLEOTIDE SEQUENCE [LARGE SCALE GENOMIC DNA]</scope>
    <source>
        <strain evidence="6 7">EAF2021</strain>
    </source>
</reference>
<evidence type="ECO:0000256" key="3">
    <source>
        <dbReference type="ARBA" id="ARBA00022771"/>
    </source>
</evidence>
<evidence type="ECO:0000313" key="6">
    <source>
        <dbReference type="EMBL" id="KAK8838387.1"/>
    </source>
</evidence>
<protein>
    <recommendedName>
        <fullName evidence="8">DUF659 domain-containing protein</fullName>
    </recommendedName>
</protein>
<name>A0ABR2GWT7_9EUKA</name>
<dbReference type="InterPro" id="IPR052035">
    <property type="entry name" value="ZnF_BED_domain_contain"/>
</dbReference>
<evidence type="ECO:0000256" key="1">
    <source>
        <dbReference type="ARBA" id="ARBA00004123"/>
    </source>
</evidence>
<dbReference type="Proteomes" id="UP001470230">
    <property type="component" value="Unassembled WGS sequence"/>
</dbReference>
<gene>
    <name evidence="6" type="ORF">M9Y10_033013</name>
</gene>
<sequence>MVGFILLDTNTFQTIENTFLNNITEDLPTKSKLIEILNNFSKMIQKEIKQLLLISSCNCLSLDEWSDLKNRKFPGITIRSLIDGMYCDFFLDFIHLSEEVNDAEVLSAKIRKSLCQYGINIDEVLSCTTDNCPLMCRTAECLDLWRIPCVLHILNLIFKEFVIGITKKISPIFELIQYLSNSEKYENFIYRKSRQGLKF</sequence>
<dbReference type="PANTHER" id="PTHR46481">
    <property type="entry name" value="ZINC FINGER BED DOMAIN-CONTAINING PROTEIN 4"/>
    <property type="match status" value="1"/>
</dbReference>
<comment type="caution">
    <text evidence="6">The sequence shown here is derived from an EMBL/GenBank/DDBJ whole genome shotgun (WGS) entry which is preliminary data.</text>
</comment>
<keyword evidence="5" id="KW-0539">Nucleus</keyword>
<comment type="subcellular location">
    <subcellularLocation>
        <location evidence="1">Nucleus</location>
    </subcellularLocation>
</comment>
<keyword evidence="4" id="KW-0862">Zinc</keyword>
<accession>A0ABR2GWT7</accession>
<organism evidence="6 7">
    <name type="scientific">Tritrichomonas musculus</name>
    <dbReference type="NCBI Taxonomy" id="1915356"/>
    <lineage>
        <taxon>Eukaryota</taxon>
        <taxon>Metamonada</taxon>
        <taxon>Parabasalia</taxon>
        <taxon>Tritrichomonadida</taxon>
        <taxon>Tritrichomonadidae</taxon>
        <taxon>Tritrichomonas</taxon>
    </lineage>
</organism>
<evidence type="ECO:0000256" key="4">
    <source>
        <dbReference type="ARBA" id="ARBA00022833"/>
    </source>
</evidence>
<proteinExistence type="predicted"/>
<dbReference type="PANTHER" id="PTHR46481:SF10">
    <property type="entry name" value="ZINC FINGER BED DOMAIN-CONTAINING PROTEIN 39"/>
    <property type="match status" value="1"/>
</dbReference>